<gene>
    <name evidence="2" type="ORF">NEA10_06415</name>
</gene>
<evidence type="ECO:0000313" key="3">
    <source>
        <dbReference type="Proteomes" id="UP001056708"/>
    </source>
</evidence>
<organism evidence="2 3">
    <name type="scientific">Phormidium yuhuli AB48</name>
    <dbReference type="NCBI Taxonomy" id="2940671"/>
    <lineage>
        <taxon>Bacteria</taxon>
        <taxon>Bacillati</taxon>
        <taxon>Cyanobacteriota</taxon>
        <taxon>Cyanophyceae</taxon>
        <taxon>Oscillatoriophycideae</taxon>
        <taxon>Oscillatoriales</taxon>
        <taxon>Oscillatoriaceae</taxon>
        <taxon>Phormidium</taxon>
        <taxon>Phormidium yuhuli</taxon>
    </lineage>
</organism>
<dbReference type="InterPro" id="IPR019734">
    <property type="entry name" value="TPR_rpt"/>
</dbReference>
<dbReference type="PROSITE" id="PS50005">
    <property type="entry name" value="TPR"/>
    <property type="match status" value="1"/>
</dbReference>
<evidence type="ECO:0000256" key="1">
    <source>
        <dbReference type="PROSITE-ProRule" id="PRU00339"/>
    </source>
</evidence>
<protein>
    <submittedName>
        <fullName evidence="2">Tetratricopeptide repeat protein</fullName>
    </submittedName>
</protein>
<dbReference type="InterPro" id="IPR011990">
    <property type="entry name" value="TPR-like_helical_dom_sf"/>
</dbReference>
<dbReference type="NCBIfam" id="NF041522">
    <property type="entry name" value="TPR_sll0314"/>
    <property type="match status" value="1"/>
</dbReference>
<name>A0ABY5ASZ2_9CYAN</name>
<accession>A0ABY5ASZ2</accession>
<dbReference type="EMBL" id="CP098611">
    <property type="protein sequence ID" value="USR92352.1"/>
    <property type="molecule type" value="Genomic_DNA"/>
</dbReference>
<keyword evidence="1" id="KW-0802">TPR repeat</keyword>
<dbReference type="SUPFAM" id="SSF48452">
    <property type="entry name" value="TPR-like"/>
    <property type="match status" value="1"/>
</dbReference>
<proteinExistence type="predicted"/>
<keyword evidence="3" id="KW-1185">Reference proteome</keyword>
<dbReference type="SMART" id="SM00028">
    <property type="entry name" value="TPR"/>
    <property type="match status" value="2"/>
</dbReference>
<feature type="repeat" description="TPR" evidence="1">
    <location>
        <begin position="209"/>
        <end position="242"/>
    </location>
</feature>
<dbReference type="Gene3D" id="1.25.40.10">
    <property type="entry name" value="Tetratricopeptide repeat domain"/>
    <property type="match status" value="1"/>
</dbReference>
<reference evidence="2" key="1">
    <citation type="submission" date="2022-06" db="EMBL/GenBank/DDBJ databases">
        <title>Genome sequence of Phormidium yuhuli AB48 isolated from an industrial photobioreactor environment.</title>
        <authorList>
            <person name="Qiu Y."/>
            <person name="Noonan A.J.C."/>
            <person name="Dofher K."/>
            <person name="Koch M."/>
            <person name="Kieft B."/>
            <person name="Lin X."/>
            <person name="Ziels R.M."/>
            <person name="Hallam S.J."/>
        </authorList>
    </citation>
    <scope>NUCLEOTIDE SEQUENCE</scope>
    <source>
        <strain evidence="2">AB48</strain>
    </source>
</reference>
<dbReference type="Pfam" id="PF13432">
    <property type="entry name" value="TPR_16"/>
    <property type="match status" value="1"/>
</dbReference>
<dbReference type="RefSeq" id="WP_252664505.1">
    <property type="nucleotide sequence ID" value="NZ_CP098611.1"/>
</dbReference>
<dbReference type="Proteomes" id="UP001056708">
    <property type="component" value="Chromosome"/>
</dbReference>
<dbReference type="InterPro" id="IPR048173">
    <property type="entry name" value="Sll0314-like"/>
</dbReference>
<evidence type="ECO:0000313" key="2">
    <source>
        <dbReference type="EMBL" id="USR92352.1"/>
    </source>
</evidence>
<sequence length="303" mass="34181">MSKQFGWRSRLGGSVSVVAIALGTWLTPAWAGDPFRRENPRNISDTTEQAFEAFFRVGNYPLAAQQVELALSEASVDPILYAMRASLVYLEDPDNLPSEFKDYATLTRSRAEALVNQDPLRGNIYIAVGHFLEGAYALKNEGMVRGVPTALSKLQQVFRHLDRATAVDPEDPELNIIKGYMDLMLATNLPFSNPERPIERLQTYAAPEYLAKRGLAVGFRDLNRFEEAMAAVDRSLELTPENPEIMYLKAQIYVDSGDRASSLPWFDRALAMREQLPAELVRQIQRERDQAQRRVDAEQASNR</sequence>